<name>L2F8J4_9GAMM</name>
<dbReference type="eggNOG" id="COG1538">
    <property type="taxonomic scope" value="Bacteria"/>
</dbReference>
<evidence type="ECO:0000256" key="7">
    <source>
        <dbReference type="ARBA" id="ARBA00023237"/>
    </source>
</evidence>
<evidence type="ECO:0000256" key="3">
    <source>
        <dbReference type="ARBA" id="ARBA00022448"/>
    </source>
</evidence>
<keyword evidence="9" id="KW-1185">Reference proteome</keyword>
<keyword evidence="6" id="KW-0472">Membrane</keyword>
<dbReference type="Proteomes" id="UP000023795">
    <property type="component" value="Unassembled WGS sequence"/>
</dbReference>
<evidence type="ECO:0000313" key="9">
    <source>
        <dbReference type="Proteomes" id="UP000023795"/>
    </source>
</evidence>
<dbReference type="OrthoDB" id="9813458at2"/>
<dbReference type="Gene3D" id="1.20.1600.10">
    <property type="entry name" value="Outer membrane efflux proteins (OEP)"/>
    <property type="match status" value="1"/>
</dbReference>
<sequence length="464" mass="51732">MKNPTKSSQHLTTVILATGIPPHFLKTTSRLLLVFGLIFGQNSHAFAQDLWQLYQASKQHNDILASQQYDHFANKINEDLAKGDLLPQIGLQGSIKHNQFYPKNNNIPNSNATTSQFGLGLHQALFRADKWATLEKAKIASGINDLQLLKQQQELTEQVIRAYLGVLQTQALTESLNAEYDAIKAQNDMMQARLQQGIVARVDTEETEARLQNVRALLANNDVAILNAKQQLALLTGVAIDDIDPLILPINTDLVAEKSLDNYLIATQQQNFDLLLAQQQVALAKKNQDLLKSHLYPKVDLVANIAWQDTNHQSLRNNNGINYGIGIEMELPFYTGGRTTKGLQQGAYQTESAISKLKFVYQNTLTQTSKAYLNLMGHKTTIIAQQIAVDSNAKVNKATQTGYDVGVRSMVDTLLAQRQYYATRRQLINASFDYLNAYVDLQKATGNLNDNTVKTLNNLLTKPK</sequence>
<keyword evidence="7" id="KW-0998">Cell outer membrane</keyword>
<dbReference type="GO" id="GO:0015288">
    <property type="term" value="F:porin activity"/>
    <property type="evidence" value="ECO:0007669"/>
    <property type="project" value="TreeGrafter"/>
</dbReference>
<dbReference type="InterPro" id="IPR051906">
    <property type="entry name" value="TolC-like"/>
</dbReference>
<keyword evidence="5" id="KW-0812">Transmembrane</keyword>
<dbReference type="InterPro" id="IPR003423">
    <property type="entry name" value="OMP_efflux"/>
</dbReference>
<proteinExistence type="inferred from homology"/>
<evidence type="ECO:0000256" key="6">
    <source>
        <dbReference type="ARBA" id="ARBA00023136"/>
    </source>
</evidence>
<comment type="caution">
    <text evidence="8">The sequence shown here is derived from an EMBL/GenBank/DDBJ whole genome shotgun (WGS) entry which is preliminary data.</text>
</comment>
<dbReference type="PANTHER" id="PTHR30026">
    <property type="entry name" value="OUTER MEMBRANE PROTEIN TOLC"/>
    <property type="match status" value="1"/>
</dbReference>
<dbReference type="STRING" id="1230338.MOMA_01565"/>
<evidence type="ECO:0000256" key="1">
    <source>
        <dbReference type="ARBA" id="ARBA00004442"/>
    </source>
</evidence>
<gene>
    <name evidence="8" type="ORF">MOMA_01565</name>
</gene>
<evidence type="ECO:0000256" key="4">
    <source>
        <dbReference type="ARBA" id="ARBA00022452"/>
    </source>
</evidence>
<dbReference type="Pfam" id="PF02321">
    <property type="entry name" value="OEP"/>
    <property type="match status" value="2"/>
</dbReference>
<reference evidence="8 9" key="1">
    <citation type="journal article" date="2013" name="Genome Announc.">
        <title>Genome Sequence of Moraxella macacae 0408225, a Novel Bacterial Species Isolated from a Cynomolgus Macaque with Epistaxis.</title>
        <authorList>
            <person name="Ladner J.T."/>
            <person name="Whitehouse C.A."/>
            <person name="Koroleva G.I."/>
            <person name="Palacios G.F."/>
        </authorList>
    </citation>
    <scope>NUCLEOTIDE SEQUENCE [LARGE SCALE GENOMIC DNA]</scope>
    <source>
        <strain evidence="8 9">0408225</strain>
    </source>
</reference>
<protein>
    <submittedName>
        <fullName evidence="8">Channel-tunnel spanning the outer membrane and periplasm segregation of daughter chromosomes</fullName>
    </submittedName>
</protein>
<dbReference type="AlphaFoldDB" id="L2F8J4"/>
<dbReference type="GO" id="GO:0015562">
    <property type="term" value="F:efflux transmembrane transporter activity"/>
    <property type="evidence" value="ECO:0007669"/>
    <property type="project" value="InterPro"/>
</dbReference>
<organism evidence="8 9">
    <name type="scientific">Moraxella macacae 0408225</name>
    <dbReference type="NCBI Taxonomy" id="1230338"/>
    <lineage>
        <taxon>Bacteria</taxon>
        <taxon>Pseudomonadati</taxon>
        <taxon>Pseudomonadota</taxon>
        <taxon>Gammaproteobacteria</taxon>
        <taxon>Moraxellales</taxon>
        <taxon>Moraxellaceae</taxon>
        <taxon>Moraxella</taxon>
    </lineage>
</organism>
<dbReference type="GO" id="GO:0009279">
    <property type="term" value="C:cell outer membrane"/>
    <property type="evidence" value="ECO:0007669"/>
    <property type="project" value="UniProtKB-SubCell"/>
</dbReference>
<dbReference type="PATRIC" id="fig|1230338.3.peg.346"/>
<dbReference type="PANTHER" id="PTHR30026:SF20">
    <property type="entry name" value="OUTER MEMBRANE PROTEIN TOLC"/>
    <property type="match status" value="1"/>
</dbReference>
<dbReference type="SUPFAM" id="SSF56954">
    <property type="entry name" value="Outer membrane efflux proteins (OEP)"/>
    <property type="match status" value="1"/>
</dbReference>
<evidence type="ECO:0000313" key="8">
    <source>
        <dbReference type="EMBL" id="ELA09056.1"/>
    </source>
</evidence>
<dbReference type="RefSeq" id="WP_009501459.1">
    <property type="nucleotide sequence ID" value="NZ_ANIN01000001.1"/>
</dbReference>
<dbReference type="GO" id="GO:1990281">
    <property type="term" value="C:efflux pump complex"/>
    <property type="evidence" value="ECO:0007669"/>
    <property type="project" value="TreeGrafter"/>
</dbReference>
<comment type="similarity">
    <text evidence="2">Belongs to the outer membrane factor (OMF) (TC 1.B.17) family.</text>
</comment>
<evidence type="ECO:0000256" key="2">
    <source>
        <dbReference type="ARBA" id="ARBA00007613"/>
    </source>
</evidence>
<keyword evidence="3" id="KW-0813">Transport</keyword>
<dbReference type="EMBL" id="ANIN01000001">
    <property type="protein sequence ID" value="ELA09056.1"/>
    <property type="molecule type" value="Genomic_DNA"/>
</dbReference>
<comment type="subcellular location">
    <subcellularLocation>
        <location evidence="1">Cell outer membrane</location>
    </subcellularLocation>
</comment>
<keyword evidence="4" id="KW-1134">Transmembrane beta strand</keyword>
<accession>L2F8J4</accession>
<evidence type="ECO:0000256" key="5">
    <source>
        <dbReference type="ARBA" id="ARBA00022692"/>
    </source>
</evidence>